<dbReference type="PROSITE" id="PS50043">
    <property type="entry name" value="HTH_LUXR_2"/>
    <property type="match status" value="1"/>
</dbReference>
<dbReference type="Gene3D" id="1.10.10.10">
    <property type="entry name" value="Winged helix-like DNA-binding domain superfamily/Winged helix DNA-binding domain"/>
    <property type="match status" value="2"/>
</dbReference>
<dbReference type="Pfam" id="PF13384">
    <property type="entry name" value="HTH_23"/>
    <property type="match status" value="1"/>
</dbReference>
<dbReference type="InterPro" id="IPR002831">
    <property type="entry name" value="Tscrpt_reg_TrmB_N"/>
</dbReference>
<dbReference type="SUPFAM" id="SSF46894">
    <property type="entry name" value="C-terminal effector domain of the bipartite response regulators"/>
    <property type="match status" value="1"/>
</dbReference>
<name>A0A1I3R4C2_9ACTN</name>
<dbReference type="InterPro" id="IPR000792">
    <property type="entry name" value="Tscrpt_reg_LuxR_C"/>
</dbReference>
<dbReference type="InterPro" id="IPR036390">
    <property type="entry name" value="WH_DNA-bd_sf"/>
</dbReference>
<dbReference type="GO" id="GO:0003677">
    <property type="term" value="F:DNA binding"/>
    <property type="evidence" value="ECO:0007669"/>
    <property type="project" value="InterPro"/>
</dbReference>
<organism evidence="2 3">
    <name type="scientific">Streptosporangium canum</name>
    <dbReference type="NCBI Taxonomy" id="324952"/>
    <lineage>
        <taxon>Bacteria</taxon>
        <taxon>Bacillati</taxon>
        <taxon>Actinomycetota</taxon>
        <taxon>Actinomycetes</taxon>
        <taxon>Streptosporangiales</taxon>
        <taxon>Streptosporangiaceae</taxon>
        <taxon>Streptosporangium</taxon>
    </lineage>
</organism>
<dbReference type="CDD" id="cd06170">
    <property type="entry name" value="LuxR_C_like"/>
    <property type="match status" value="1"/>
</dbReference>
<keyword evidence="3" id="KW-1185">Reference proteome</keyword>
<protein>
    <submittedName>
        <fullName evidence="2">Sugar-specific transcriptional regulator TrmB</fullName>
    </submittedName>
</protein>
<dbReference type="EMBL" id="FOQY01000008">
    <property type="protein sequence ID" value="SFJ40529.1"/>
    <property type="molecule type" value="Genomic_DNA"/>
</dbReference>
<dbReference type="InterPro" id="IPR036388">
    <property type="entry name" value="WH-like_DNA-bd_sf"/>
</dbReference>
<reference evidence="3" key="1">
    <citation type="submission" date="2016-10" db="EMBL/GenBank/DDBJ databases">
        <authorList>
            <person name="Varghese N."/>
            <person name="Submissions S."/>
        </authorList>
    </citation>
    <scope>NUCLEOTIDE SEQUENCE [LARGE SCALE GENOMIC DNA]</scope>
    <source>
        <strain evidence="3">CGMCC 4.2126</strain>
    </source>
</reference>
<dbReference type="InterPro" id="IPR016032">
    <property type="entry name" value="Sig_transdc_resp-reg_C-effctor"/>
</dbReference>
<dbReference type="AlphaFoldDB" id="A0A1I3R4C2"/>
<dbReference type="PANTHER" id="PTHR34293:SF1">
    <property type="entry name" value="HTH-TYPE TRANSCRIPTIONAL REGULATOR TRMBL2"/>
    <property type="match status" value="1"/>
</dbReference>
<dbReference type="Pfam" id="PF01978">
    <property type="entry name" value="TrmB"/>
    <property type="match status" value="1"/>
</dbReference>
<feature type="domain" description="HTH luxR-type" evidence="1">
    <location>
        <begin position="304"/>
        <end position="362"/>
    </location>
</feature>
<evidence type="ECO:0000313" key="3">
    <source>
        <dbReference type="Proteomes" id="UP000199111"/>
    </source>
</evidence>
<accession>A0A1I3R4C2</accession>
<proteinExistence type="predicted"/>
<sequence>MVYVRRVLDSEDGQPRRDPAAWDIPRARPGTADVVDRRLLEGLGITATEETAYRALLRNGPSSLAELAAEAAVSAAALRRTVPRLEDLGLVTRLVGRPLRLIATPPQVAVDALVARRQEEIAHSRMAAALLAVETAERTGPQPEELLEVITGQAAVARRFLQIERGATEEMLVLVHPPYAIDVSHDLEEEQRATRRRAATRAIYGPRAFEHPGLFEHTRRAIADGEQARLGHVPVKLAIADGATAILPLVSDQDRAIESALVVHPSALLDALVGLFEVLWRAAIPLRPPQAAESPSSREPDAWPGEPDADVLALLAAGMQDDAIARQLGVSLRTVQRRVRRLCEHLGARTRFQAGLSAARRNLLDD</sequence>
<evidence type="ECO:0000259" key="1">
    <source>
        <dbReference type="PROSITE" id="PS50043"/>
    </source>
</evidence>
<dbReference type="GO" id="GO:0006355">
    <property type="term" value="P:regulation of DNA-templated transcription"/>
    <property type="evidence" value="ECO:0007669"/>
    <property type="project" value="InterPro"/>
</dbReference>
<dbReference type="SMART" id="SM00421">
    <property type="entry name" value="HTH_LUXR"/>
    <property type="match status" value="1"/>
</dbReference>
<dbReference type="InterPro" id="IPR051797">
    <property type="entry name" value="TrmB-like"/>
</dbReference>
<gene>
    <name evidence="2" type="ORF">SAMN05216275_108257</name>
</gene>
<dbReference type="SUPFAM" id="SSF46785">
    <property type="entry name" value="Winged helix' DNA-binding domain"/>
    <property type="match status" value="1"/>
</dbReference>
<dbReference type="PANTHER" id="PTHR34293">
    <property type="entry name" value="HTH-TYPE TRANSCRIPTIONAL REGULATOR TRMBL2"/>
    <property type="match status" value="1"/>
</dbReference>
<evidence type="ECO:0000313" key="2">
    <source>
        <dbReference type="EMBL" id="SFJ40529.1"/>
    </source>
</evidence>
<dbReference type="Proteomes" id="UP000199111">
    <property type="component" value="Unassembled WGS sequence"/>
</dbReference>